<organism evidence="2 3">
    <name type="scientific">Pomacea canaliculata</name>
    <name type="common">Golden apple snail</name>
    <dbReference type="NCBI Taxonomy" id="400727"/>
    <lineage>
        <taxon>Eukaryota</taxon>
        <taxon>Metazoa</taxon>
        <taxon>Spiralia</taxon>
        <taxon>Lophotrochozoa</taxon>
        <taxon>Mollusca</taxon>
        <taxon>Gastropoda</taxon>
        <taxon>Caenogastropoda</taxon>
        <taxon>Architaenioglossa</taxon>
        <taxon>Ampullarioidea</taxon>
        <taxon>Ampullariidae</taxon>
        <taxon>Pomacea</taxon>
    </lineage>
</organism>
<dbReference type="EMBL" id="PZQS01000003">
    <property type="protein sequence ID" value="PVD34245.1"/>
    <property type="molecule type" value="Genomic_DNA"/>
</dbReference>
<protein>
    <submittedName>
        <fullName evidence="2">Uncharacterized protein</fullName>
    </submittedName>
</protein>
<evidence type="ECO:0000256" key="1">
    <source>
        <dbReference type="SAM" id="MobiDB-lite"/>
    </source>
</evidence>
<evidence type="ECO:0000313" key="2">
    <source>
        <dbReference type="EMBL" id="PVD34245.1"/>
    </source>
</evidence>
<gene>
    <name evidence="2" type="ORF">C0Q70_05513</name>
</gene>
<feature type="compositionally biased region" description="Basic and acidic residues" evidence="1">
    <location>
        <begin position="48"/>
        <end position="64"/>
    </location>
</feature>
<name>A0A2T7PLD8_POMCA</name>
<keyword evidence="3" id="KW-1185">Reference proteome</keyword>
<comment type="caution">
    <text evidence="2">The sequence shown here is derived from an EMBL/GenBank/DDBJ whole genome shotgun (WGS) entry which is preliminary data.</text>
</comment>
<dbReference type="Proteomes" id="UP000245119">
    <property type="component" value="Linkage Group LG3"/>
</dbReference>
<sequence>MPLDLAKGQHKKGQGPASRSQTDIFGQDCQLGQKPSDERKHLGRRRRDRESRAGSQTHSRDKHSAQGRPLLYVRHLQHTSSLWDVFTDPPRIVDDRCLPSIQTEATLATSAPFTPASVFVSAGDGT</sequence>
<dbReference type="AlphaFoldDB" id="A0A2T7PLD8"/>
<reference evidence="2 3" key="1">
    <citation type="submission" date="2018-04" db="EMBL/GenBank/DDBJ databases">
        <title>The genome of golden apple snail Pomacea canaliculata provides insight into stress tolerance and invasive adaptation.</title>
        <authorList>
            <person name="Liu C."/>
            <person name="Liu B."/>
            <person name="Ren Y."/>
            <person name="Zhang Y."/>
            <person name="Wang H."/>
            <person name="Li S."/>
            <person name="Jiang F."/>
            <person name="Yin L."/>
            <person name="Zhang G."/>
            <person name="Qian W."/>
            <person name="Fan W."/>
        </authorList>
    </citation>
    <scope>NUCLEOTIDE SEQUENCE [LARGE SCALE GENOMIC DNA]</scope>
    <source>
        <strain evidence="2">SZHN2017</strain>
        <tissue evidence="2">Muscle</tissue>
    </source>
</reference>
<evidence type="ECO:0000313" key="3">
    <source>
        <dbReference type="Proteomes" id="UP000245119"/>
    </source>
</evidence>
<proteinExistence type="predicted"/>
<feature type="region of interest" description="Disordered" evidence="1">
    <location>
        <begin position="1"/>
        <end position="68"/>
    </location>
</feature>
<accession>A0A2T7PLD8</accession>